<dbReference type="Proteomes" id="UP000012174">
    <property type="component" value="Unassembled WGS sequence"/>
</dbReference>
<evidence type="ECO:0000313" key="3">
    <source>
        <dbReference type="Proteomes" id="UP000012174"/>
    </source>
</evidence>
<dbReference type="HOGENOM" id="CLU_1366248_0_0_1"/>
<gene>
    <name evidence="2" type="ORF">UCREL1_10509</name>
</gene>
<proteinExistence type="predicted"/>
<accession>M7SEC5</accession>
<keyword evidence="3" id="KW-1185">Reference proteome</keyword>
<protein>
    <submittedName>
        <fullName evidence="2">Uncharacterized protein</fullName>
    </submittedName>
</protein>
<feature type="compositionally biased region" description="Acidic residues" evidence="1">
    <location>
        <begin position="106"/>
        <end position="117"/>
    </location>
</feature>
<feature type="region of interest" description="Disordered" evidence="1">
    <location>
        <begin position="85"/>
        <end position="118"/>
    </location>
</feature>
<dbReference type="OrthoDB" id="4743969at2759"/>
<organism evidence="2 3">
    <name type="scientific">Eutypa lata (strain UCR-EL1)</name>
    <name type="common">Grapevine dieback disease fungus</name>
    <name type="synonym">Eutypa armeniacae</name>
    <dbReference type="NCBI Taxonomy" id="1287681"/>
    <lineage>
        <taxon>Eukaryota</taxon>
        <taxon>Fungi</taxon>
        <taxon>Dikarya</taxon>
        <taxon>Ascomycota</taxon>
        <taxon>Pezizomycotina</taxon>
        <taxon>Sordariomycetes</taxon>
        <taxon>Xylariomycetidae</taxon>
        <taxon>Xylariales</taxon>
        <taxon>Diatrypaceae</taxon>
        <taxon>Eutypa</taxon>
    </lineage>
</organism>
<reference evidence="3" key="1">
    <citation type="journal article" date="2013" name="Genome Announc.">
        <title>Draft genome sequence of the grapevine dieback fungus Eutypa lata UCR-EL1.</title>
        <authorList>
            <person name="Blanco-Ulate B."/>
            <person name="Rolshausen P.E."/>
            <person name="Cantu D."/>
        </authorList>
    </citation>
    <scope>NUCLEOTIDE SEQUENCE [LARGE SCALE GENOMIC DNA]</scope>
    <source>
        <strain evidence="3">UCR-EL1</strain>
    </source>
</reference>
<evidence type="ECO:0000313" key="2">
    <source>
        <dbReference type="EMBL" id="EMR62548.1"/>
    </source>
</evidence>
<evidence type="ECO:0000256" key="1">
    <source>
        <dbReference type="SAM" id="MobiDB-lite"/>
    </source>
</evidence>
<dbReference type="EMBL" id="KB707419">
    <property type="protein sequence ID" value="EMR62548.1"/>
    <property type="molecule type" value="Genomic_DNA"/>
</dbReference>
<name>M7SEC5_EUTLA</name>
<dbReference type="KEGG" id="ela:UCREL1_10509"/>
<sequence>MTGTEGKTRFATLLHLLPNITIPKSNRPDPEQITPSRVVNFFVFLKKHGRAPPSIPKAERPVDRIEPTDVDANVEPAKTALVQSFISSREDVPAAPTTDLDGNGNGDDDDDGDDDLPTLEFDQRDWRELDRKKRELEDAKVKHGYWISLLKDDPRNPETLKSCRHWRRVREEIGEVLRLIPERLRIRRQFREDFNPKWVE</sequence>
<dbReference type="AlphaFoldDB" id="M7SEC5"/>